<sequence length="297" mass="32033">MFSWIALAALAQFISAGNVFIDRYVLLSRVHIGKPVVYAFYISLLSGFVLVLVPFGLISIPTSSVILLSLVSSVTFISSIVLLYTALKEGHASDVMPIIGSVAAVATALCAYQWLHQDLPRAFLPAFCLMVIGMLLVSRFRLTGRQQVSILFSGIFFGVTAFLIKLIFLETAFIDGFFWSRMTNVIGALSLLIIPANREAIFSGFQNSSHGTKMLVISNKALGGIAGVLTLLAINLGSVSIVQAFAGLQFVFLLVIAFVLAGQFPAVLRGELRREGLIYKLFGVLCIVLGLAVLFAS</sequence>
<dbReference type="SUPFAM" id="SSF103481">
    <property type="entry name" value="Multidrug resistance efflux transporter EmrE"/>
    <property type="match status" value="1"/>
</dbReference>
<reference evidence="2 3" key="1">
    <citation type="journal article" date="2016" name="Nat. Commun.">
        <title>Thousands of microbial genomes shed light on interconnected biogeochemical processes in an aquifer system.</title>
        <authorList>
            <person name="Anantharaman K."/>
            <person name="Brown C.T."/>
            <person name="Hug L.A."/>
            <person name="Sharon I."/>
            <person name="Castelle C.J."/>
            <person name="Probst A.J."/>
            <person name="Thomas B.C."/>
            <person name="Singh A."/>
            <person name="Wilkins M.J."/>
            <person name="Karaoz U."/>
            <person name="Brodie E.L."/>
            <person name="Williams K.H."/>
            <person name="Hubbard S.S."/>
            <person name="Banfield J.F."/>
        </authorList>
    </citation>
    <scope>NUCLEOTIDE SEQUENCE [LARGE SCALE GENOMIC DNA]</scope>
</reference>
<keyword evidence="1" id="KW-0812">Transmembrane</keyword>
<keyword evidence="1" id="KW-1133">Transmembrane helix</keyword>
<protein>
    <recommendedName>
        <fullName evidence="4">EamA domain-containing protein</fullName>
    </recommendedName>
</protein>
<name>A0A1F6CNC7_9BACT</name>
<feature type="transmembrane region" description="Helical" evidence="1">
    <location>
        <begin position="6"/>
        <end position="26"/>
    </location>
</feature>
<feature type="transmembrane region" description="Helical" evidence="1">
    <location>
        <begin position="121"/>
        <end position="138"/>
    </location>
</feature>
<evidence type="ECO:0008006" key="4">
    <source>
        <dbReference type="Google" id="ProtNLM"/>
    </source>
</evidence>
<gene>
    <name evidence="2" type="ORF">A2763_04460</name>
</gene>
<organism evidence="2 3">
    <name type="scientific">Candidatus Kaiserbacteria bacterium RIFCSPHIGHO2_01_FULL_54_36</name>
    <dbReference type="NCBI Taxonomy" id="1798482"/>
    <lineage>
        <taxon>Bacteria</taxon>
        <taxon>Candidatus Kaiseribacteriota</taxon>
    </lineage>
</organism>
<comment type="caution">
    <text evidence="2">The sequence shown here is derived from an EMBL/GenBank/DDBJ whole genome shotgun (WGS) entry which is preliminary data.</text>
</comment>
<proteinExistence type="predicted"/>
<evidence type="ECO:0000313" key="3">
    <source>
        <dbReference type="Proteomes" id="UP000178370"/>
    </source>
</evidence>
<dbReference type="InterPro" id="IPR037185">
    <property type="entry name" value="EmrE-like"/>
</dbReference>
<dbReference type="AlphaFoldDB" id="A0A1F6CNC7"/>
<dbReference type="EMBL" id="MFKV01000011">
    <property type="protein sequence ID" value="OGG50587.1"/>
    <property type="molecule type" value="Genomic_DNA"/>
</dbReference>
<dbReference type="STRING" id="1798482.A2763_04460"/>
<evidence type="ECO:0000313" key="2">
    <source>
        <dbReference type="EMBL" id="OGG50587.1"/>
    </source>
</evidence>
<feature type="transmembrane region" description="Helical" evidence="1">
    <location>
        <begin position="38"/>
        <end position="60"/>
    </location>
</feature>
<feature type="transmembrane region" description="Helical" evidence="1">
    <location>
        <begin position="277"/>
        <end position="296"/>
    </location>
</feature>
<feature type="transmembrane region" description="Helical" evidence="1">
    <location>
        <begin position="181"/>
        <end position="200"/>
    </location>
</feature>
<dbReference type="Proteomes" id="UP000178370">
    <property type="component" value="Unassembled WGS sequence"/>
</dbReference>
<feature type="transmembrane region" description="Helical" evidence="1">
    <location>
        <begin position="66"/>
        <end position="87"/>
    </location>
</feature>
<keyword evidence="1" id="KW-0472">Membrane</keyword>
<accession>A0A1F6CNC7</accession>
<feature type="transmembrane region" description="Helical" evidence="1">
    <location>
        <begin position="221"/>
        <end position="242"/>
    </location>
</feature>
<feature type="transmembrane region" description="Helical" evidence="1">
    <location>
        <begin position="150"/>
        <end position="169"/>
    </location>
</feature>
<feature type="transmembrane region" description="Helical" evidence="1">
    <location>
        <begin position="248"/>
        <end position="268"/>
    </location>
</feature>
<evidence type="ECO:0000256" key="1">
    <source>
        <dbReference type="SAM" id="Phobius"/>
    </source>
</evidence>